<dbReference type="Gene3D" id="3.40.50.300">
    <property type="entry name" value="P-loop containing nucleotide triphosphate hydrolases"/>
    <property type="match status" value="2"/>
</dbReference>
<dbReference type="Proteomes" id="UP000604475">
    <property type="component" value="Unassembled WGS sequence"/>
</dbReference>
<gene>
    <name evidence="6" type="ORF">I7412_27290</name>
</gene>
<dbReference type="InterPro" id="IPR050319">
    <property type="entry name" value="ABC_transp_ATP-bind"/>
</dbReference>
<dbReference type="PROSITE" id="PS00211">
    <property type="entry name" value="ABC_TRANSPORTER_1"/>
    <property type="match status" value="1"/>
</dbReference>
<dbReference type="GO" id="GO:0016887">
    <property type="term" value="F:ATP hydrolysis activity"/>
    <property type="evidence" value="ECO:0007669"/>
    <property type="project" value="InterPro"/>
</dbReference>
<dbReference type="GO" id="GO:0005524">
    <property type="term" value="F:ATP binding"/>
    <property type="evidence" value="ECO:0007669"/>
    <property type="project" value="UniProtKB-KW"/>
</dbReference>
<dbReference type="NCBIfam" id="NF007739">
    <property type="entry name" value="PRK10419.1"/>
    <property type="match status" value="2"/>
</dbReference>
<keyword evidence="3" id="KW-0547">Nucleotide-binding</keyword>
<dbReference type="SMART" id="SM00382">
    <property type="entry name" value="AAA"/>
    <property type="match status" value="2"/>
</dbReference>
<keyword evidence="2" id="KW-0813">Transport</keyword>
<name>A0A937RL19_9ACTN</name>
<dbReference type="EMBL" id="JAEACQ010000254">
    <property type="protein sequence ID" value="MBL7630799.1"/>
    <property type="molecule type" value="Genomic_DNA"/>
</dbReference>
<protein>
    <submittedName>
        <fullName evidence="6">ABC transporter ATP-binding protein</fullName>
    </submittedName>
</protein>
<evidence type="ECO:0000313" key="6">
    <source>
        <dbReference type="EMBL" id="MBL7630799.1"/>
    </source>
</evidence>
<sequence length="563" mass="60290">MAHPQPAGDLAEPAAGPARQDPVLAVRSLSVSYHTGSGPVRVVHDLDLDLSAGETLALVGESGSGKTTTAHAIAGLLPSMARIDGGSVTFGRRDLVTLPERQLRALRGRYIGVVPQDPGVALNPVRRVGPQVAEVLRIHRLAPRHDLPRLAVELLDQAGVPDPARRARQYPHELSGGLRQRVLIAIALAAQPRLLIADEPTSALDVTVQRRILDHLGRLADAAGIAILLVTHDLAVAAERADRIAVMTGGRVVETGPARDLLADPSHPYTRRLVEDAPSLAPARARPARTSPGPGPAPLLAVEHLTRHFPGEAHPAVDDVTFTIGPRETLALVGESGSGKTTTARLVTRLLAPSGGRIRLRGQDVTTARGGELRALRRHVQLVYQNPYASLDPRHTIAQVIIEPLRAYRVGTRPTRRARAAELLDRVGLPAATLDRRAAELSGGQRQRVAIARALALEPELIVFDEPVSALDVSVQAQILDLLARVQDETGVAYLFISHDLAVVSQLAHRVAVMRAGRVVETGPTGEVFTRPSHPCTQELLDAIPGARRTPRQQPPAHLEEAR</sequence>
<proteinExistence type="inferred from homology"/>
<accession>A0A937RL19</accession>
<evidence type="ECO:0000256" key="1">
    <source>
        <dbReference type="ARBA" id="ARBA00005417"/>
    </source>
</evidence>
<keyword evidence="4 6" id="KW-0067">ATP-binding</keyword>
<dbReference type="InterPro" id="IPR003593">
    <property type="entry name" value="AAA+_ATPase"/>
</dbReference>
<dbReference type="FunFam" id="3.40.50.300:FF:000016">
    <property type="entry name" value="Oligopeptide ABC transporter ATP-binding component"/>
    <property type="match status" value="1"/>
</dbReference>
<keyword evidence="7" id="KW-1185">Reference proteome</keyword>
<dbReference type="InterPro" id="IPR003439">
    <property type="entry name" value="ABC_transporter-like_ATP-bd"/>
</dbReference>
<dbReference type="CDD" id="cd03257">
    <property type="entry name" value="ABC_NikE_OppD_transporters"/>
    <property type="match status" value="2"/>
</dbReference>
<dbReference type="Pfam" id="PF08352">
    <property type="entry name" value="oligo_HPY"/>
    <property type="match status" value="2"/>
</dbReference>
<dbReference type="PANTHER" id="PTHR43776">
    <property type="entry name" value="TRANSPORT ATP-BINDING PROTEIN"/>
    <property type="match status" value="1"/>
</dbReference>
<dbReference type="GO" id="GO:0015833">
    <property type="term" value="P:peptide transport"/>
    <property type="evidence" value="ECO:0007669"/>
    <property type="project" value="InterPro"/>
</dbReference>
<dbReference type="PANTHER" id="PTHR43776:SF7">
    <property type="entry name" value="D,D-DIPEPTIDE TRANSPORT ATP-BINDING PROTEIN DDPF-RELATED"/>
    <property type="match status" value="1"/>
</dbReference>
<dbReference type="InterPro" id="IPR027417">
    <property type="entry name" value="P-loop_NTPase"/>
</dbReference>
<dbReference type="NCBIfam" id="NF008453">
    <property type="entry name" value="PRK11308.1"/>
    <property type="match status" value="2"/>
</dbReference>
<organism evidence="6 7">
    <name type="scientific">Frankia nepalensis</name>
    <dbReference type="NCBI Taxonomy" id="1836974"/>
    <lineage>
        <taxon>Bacteria</taxon>
        <taxon>Bacillati</taxon>
        <taxon>Actinomycetota</taxon>
        <taxon>Actinomycetes</taxon>
        <taxon>Frankiales</taxon>
        <taxon>Frankiaceae</taxon>
        <taxon>Frankia</taxon>
    </lineage>
</organism>
<dbReference type="InterPro" id="IPR013563">
    <property type="entry name" value="Oligopep_ABC_C"/>
</dbReference>
<comment type="similarity">
    <text evidence="1">Belongs to the ABC transporter superfamily.</text>
</comment>
<evidence type="ECO:0000256" key="3">
    <source>
        <dbReference type="ARBA" id="ARBA00022741"/>
    </source>
</evidence>
<dbReference type="Pfam" id="PF00005">
    <property type="entry name" value="ABC_tran"/>
    <property type="match status" value="2"/>
</dbReference>
<feature type="domain" description="ABC transporter" evidence="5">
    <location>
        <begin position="26"/>
        <end position="274"/>
    </location>
</feature>
<evidence type="ECO:0000256" key="4">
    <source>
        <dbReference type="ARBA" id="ARBA00022840"/>
    </source>
</evidence>
<dbReference type="PROSITE" id="PS50893">
    <property type="entry name" value="ABC_TRANSPORTER_2"/>
    <property type="match status" value="2"/>
</dbReference>
<dbReference type="SUPFAM" id="SSF52540">
    <property type="entry name" value="P-loop containing nucleoside triphosphate hydrolases"/>
    <property type="match status" value="2"/>
</dbReference>
<dbReference type="GO" id="GO:0055085">
    <property type="term" value="P:transmembrane transport"/>
    <property type="evidence" value="ECO:0007669"/>
    <property type="project" value="UniProtKB-ARBA"/>
</dbReference>
<evidence type="ECO:0000256" key="2">
    <source>
        <dbReference type="ARBA" id="ARBA00022448"/>
    </source>
</evidence>
<dbReference type="InterPro" id="IPR017871">
    <property type="entry name" value="ABC_transporter-like_CS"/>
</dbReference>
<feature type="domain" description="ABC transporter" evidence="5">
    <location>
        <begin position="300"/>
        <end position="541"/>
    </location>
</feature>
<dbReference type="AlphaFoldDB" id="A0A937RL19"/>
<comment type="caution">
    <text evidence="6">The sequence shown here is derived from an EMBL/GenBank/DDBJ whole genome shotgun (WGS) entry which is preliminary data.</text>
</comment>
<reference evidence="6" key="1">
    <citation type="submission" date="2020-12" db="EMBL/GenBank/DDBJ databases">
        <title>Genomic characterization of non-nitrogen-fixing Frankia strains.</title>
        <authorList>
            <person name="Carlos-Shanley C."/>
            <person name="Guerra T."/>
            <person name="Hahn D."/>
        </authorList>
    </citation>
    <scope>NUCLEOTIDE SEQUENCE</scope>
    <source>
        <strain evidence="6">CN6</strain>
    </source>
</reference>
<evidence type="ECO:0000259" key="5">
    <source>
        <dbReference type="PROSITE" id="PS50893"/>
    </source>
</evidence>
<evidence type="ECO:0000313" key="7">
    <source>
        <dbReference type="Proteomes" id="UP000604475"/>
    </source>
</evidence>